<dbReference type="AlphaFoldDB" id="A0A0B4EUS2"/>
<accession>A0A0B4EUS2</accession>
<dbReference type="InterPro" id="IPR052942">
    <property type="entry name" value="LPS_cholinephosphotransferase"/>
</dbReference>
<organism evidence="2 3">
    <name type="scientific">Fusobacterium necrophorum subsp. funduliforme B35</name>
    <dbReference type="NCBI Taxonomy" id="1226633"/>
    <lineage>
        <taxon>Bacteria</taxon>
        <taxon>Fusobacteriati</taxon>
        <taxon>Fusobacteriota</taxon>
        <taxon>Fusobacteriia</taxon>
        <taxon>Fusobacteriales</taxon>
        <taxon>Fusobacteriaceae</taxon>
        <taxon>Fusobacterium</taxon>
    </lineage>
</organism>
<evidence type="ECO:0000313" key="2">
    <source>
        <dbReference type="EMBL" id="KID48634.1"/>
    </source>
</evidence>
<protein>
    <recommendedName>
        <fullName evidence="1">LicD/FKTN/FKRP nucleotidyltransferase domain-containing protein</fullName>
    </recommendedName>
</protein>
<name>A0A0B4EUS2_9FUSO</name>
<dbReference type="EMBL" id="AUZI01000023">
    <property type="protein sequence ID" value="KID48634.1"/>
    <property type="molecule type" value="Genomic_DNA"/>
</dbReference>
<reference evidence="2 3" key="1">
    <citation type="submission" date="2013-08" db="EMBL/GenBank/DDBJ databases">
        <title>An opportunistic ruminal bacterium that causes liver abscesses in cattle.</title>
        <authorList>
            <person name="Benahmed F.H."/>
            <person name="Rasmussen M."/>
            <person name="Harbottle H."/>
            <person name="Soppet D."/>
            <person name="Nagaraja T.G."/>
            <person name="Davidson M."/>
        </authorList>
    </citation>
    <scope>NUCLEOTIDE SEQUENCE [LARGE SCALE GENOMIC DNA]</scope>
    <source>
        <strain evidence="2 3">B35</strain>
    </source>
</reference>
<dbReference type="PANTHER" id="PTHR43404:SF2">
    <property type="entry name" value="LIPOPOLYSACCHARIDE CHOLINEPHOSPHOTRANSFERASE LICD"/>
    <property type="match status" value="1"/>
</dbReference>
<dbReference type="Proteomes" id="UP000031184">
    <property type="component" value="Unassembled WGS sequence"/>
</dbReference>
<evidence type="ECO:0000259" key="1">
    <source>
        <dbReference type="Pfam" id="PF04991"/>
    </source>
</evidence>
<feature type="domain" description="LicD/FKTN/FKRP nucleotidyltransferase" evidence="1">
    <location>
        <begin position="25"/>
        <end position="120"/>
    </location>
</feature>
<gene>
    <name evidence="2" type="ORF">C095_10180</name>
</gene>
<dbReference type="InterPro" id="IPR007074">
    <property type="entry name" value="LicD/FKTN/FKRP_NTP_transf"/>
</dbReference>
<sequence length="122" mass="14774">MYNQEELKKIQRKKLEMLKDIVQCCEKNHLIYWLDSGTLLGAVRHQGFIPWDDDIDIAMPLEETQKLERVYRSEDYQIEKTKEEGMNFYKVISKKDFIRKDQKILDVDIDIFPVQYYPNSFF</sequence>
<dbReference type="Pfam" id="PF04991">
    <property type="entry name" value="LicD"/>
    <property type="match status" value="1"/>
</dbReference>
<proteinExistence type="predicted"/>
<evidence type="ECO:0000313" key="3">
    <source>
        <dbReference type="Proteomes" id="UP000031184"/>
    </source>
</evidence>
<dbReference type="GO" id="GO:0009100">
    <property type="term" value="P:glycoprotein metabolic process"/>
    <property type="evidence" value="ECO:0007669"/>
    <property type="project" value="UniProtKB-ARBA"/>
</dbReference>
<comment type="caution">
    <text evidence="2">The sequence shown here is derived from an EMBL/GenBank/DDBJ whole genome shotgun (WGS) entry which is preliminary data.</text>
</comment>
<dbReference type="PANTHER" id="PTHR43404">
    <property type="entry name" value="LIPOPOLYSACCHARIDE CHOLINEPHOSPHOTRANSFERASE LICD"/>
    <property type="match status" value="1"/>
</dbReference>
<dbReference type="PATRIC" id="fig|1226633.4.peg.2063"/>